<dbReference type="OrthoDB" id="439808at2759"/>
<evidence type="ECO:0000259" key="4">
    <source>
        <dbReference type="PROSITE" id="PS50102"/>
    </source>
</evidence>
<dbReference type="Proteomes" id="UP000037460">
    <property type="component" value="Unassembled WGS sequence"/>
</dbReference>
<dbReference type="CDD" id="cd00590">
    <property type="entry name" value="RRM_SF"/>
    <property type="match status" value="1"/>
</dbReference>
<dbReference type="Pfam" id="PF00076">
    <property type="entry name" value="RRM_1"/>
    <property type="match status" value="1"/>
</dbReference>
<organism evidence="5 6">
    <name type="scientific">Chrysochromulina tobinii</name>
    <dbReference type="NCBI Taxonomy" id="1460289"/>
    <lineage>
        <taxon>Eukaryota</taxon>
        <taxon>Haptista</taxon>
        <taxon>Haptophyta</taxon>
        <taxon>Prymnesiophyceae</taxon>
        <taxon>Prymnesiales</taxon>
        <taxon>Chrysochromulinaceae</taxon>
        <taxon>Chrysochromulina</taxon>
    </lineage>
</organism>
<dbReference type="GO" id="GO:0003729">
    <property type="term" value="F:mRNA binding"/>
    <property type="evidence" value="ECO:0007669"/>
    <property type="project" value="TreeGrafter"/>
</dbReference>
<dbReference type="InterPro" id="IPR012677">
    <property type="entry name" value="Nucleotide-bd_a/b_plait_sf"/>
</dbReference>
<dbReference type="GO" id="GO:0005634">
    <property type="term" value="C:nucleus"/>
    <property type="evidence" value="ECO:0007669"/>
    <property type="project" value="TreeGrafter"/>
</dbReference>
<feature type="compositionally biased region" description="Basic and acidic residues" evidence="3">
    <location>
        <begin position="38"/>
        <end position="74"/>
    </location>
</feature>
<dbReference type="GO" id="GO:0005737">
    <property type="term" value="C:cytoplasm"/>
    <property type="evidence" value="ECO:0007669"/>
    <property type="project" value="TreeGrafter"/>
</dbReference>
<dbReference type="SUPFAM" id="SSF54928">
    <property type="entry name" value="RNA-binding domain, RBD"/>
    <property type="match status" value="1"/>
</dbReference>
<sequence length="171" mass="18448">MDKMSMSLDDIVKSAQKTKKSAREQYEEKAGKGGGKGGKGDKGGKAEKPKGGRPAPYEKPKDNKPKEKKEERPEAQPSCIVYVGNLKFDLTAEALESSMATIGKSTVELQTRSSGKPAGFALVTFEDIATATRAVSELHDKELEGRKMTVRFALPPREKGEKGSTEAAAEM</sequence>
<dbReference type="AlphaFoldDB" id="A0A0M0K023"/>
<dbReference type="PANTHER" id="PTHR23003">
    <property type="entry name" value="RNA RECOGNITION MOTIF RRM DOMAIN CONTAINING PROTEIN"/>
    <property type="match status" value="1"/>
</dbReference>
<protein>
    <submittedName>
        <fullName evidence="5">Nucleic acid-binding protein</fullName>
    </submittedName>
</protein>
<gene>
    <name evidence="5" type="ORF">Ctob_015268</name>
</gene>
<accession>A0A0M0K023</accession>
<dbReference type="EMBL" id="JWZX01001818">
    <property type="protein sequence ID" value="KOO32246.1"/>
    <property type="molecule type" value="Genomic_DNA"/>
</dbReference>
<comment type="caution">
    <text evidence="5">The sequence shown here is derived from an EMBL/GenBank/DDBJ whole genome shotgun (WGS) entry which is preliminary data.</text>
</comment>
<evidence type="ECO:0000313" key="5">
    <source>
        <dbReference type="EMBL" id="KOO32246.1"/>
    </source>
</evidence>
<feature type="region of interest" description="Disordered" evidence="3">
    <location>
        <begin position="1"/>
        <end position="78"/>
    </location>
</feature>
<evidence type="ECO:0000313" key="6">
    <source>
        <dbReference type="Proteomes" id="UP000037460"/>
    </source>
</evidence>
<dbReference type="InterPro" id="IPR050374">
    <property type="entry name" value="RRT5_SRSF_SR"/>
</dbReference>
<dbReference type="InterPro" id="IPR000504">
    <property type="entry name" value="RRM_dom"/>
</dbReference>
<evidence type="ECO:0000256" key="3">
    <source>
        <dbReference type="SAM" id="MobiDB-lite"/>
    </source>
</evidence>
<reference evidence="6" key="1">
    <citation type="journal article" date="2015" name="PLoS Genet.">
        <title>Genome Sequence and Transcriptome Analyses of Chrysochromulina tobin: Metabolic Tools for Enhanced Algal Fitness in the Prominent Order Prymnesiales (Haptophyceae).</title>
        <authorList>
            <person name="Hovde B.T."/>
            <person name="Deodato C.R."/>
            <person name="Hunsperger H.M."/>
            <person name="Ryken S.A."/>
            <person name="Yost W."/>
            <person name="Jha R.K."/>
            <person name="Patterson J."/>
            <person name="Monnat R.J. Jr."/>
            <person name="Barlow S.B."/>
            <person name="Starkenburg S.R."/>
            <person name="Cattolico R.A."/>
        </authorList>
    </citation>
    <scope>NUCLEOTIDE SEQUENCE</scope>
    <source>
        <strain evidence="6">CCMP291</strain>
    </source>
</reference>
<dbReference type="InterPro" id="IPR035979">
    <property type="entry name" value="RBD_domain_sf"/>
</dbReference>
<keyword evidence="6" id="KW-1185">Reference proteome</keyword>
<proteinExistence type="predicted"/>
<dbReference type="PROSITE" id="PS50102">
    <property type="entry name" value="RRM"/>
    <property type="match status" value="1"/>
</dbReference>
<keyword evidence="1 2" id="KW-0694">RNA-binding</keyword>
<feature type="compositionally biased region" description="Basic and acidic residues" evidence="3">
    <location>
        <begin position="21"/>
        <end position="31"/>
    </location>
</feature>
<evidence type="ECO:0000256" key="1">
    <source>
        <dbReference type="ARBA" id="ARBA00022884"/>
    </source>
</evidence>
<feature type="domain" description="RRM" evidence="4">
    <location>
        <begin position="79"/>
        <end position="155"/>
    </location>
</feature>
<dbReference type="Gene3D" id="3.30.70.330">
    <property type="match status" value="1"/>
</dbReference>
<evidence type="ECO:0000256" key="2">
    <source>
        <dbReference type="PROSITE-ProRule" id="PRU00176"/>
    </source>
</evidence>
<name>A0A0M0K023_9EUKA</name>
<dbReference type="SMART" id="SM00360">
    <property type="entry name" value="RRM"/>
    <property type="match status" value="1"/>
</dbReference>